<feature type="region of interest" description="Disordered" evidence="1">
    <location>
        <begin position="113"/>
        <end position="160"/>
    </location>
</feature>
<dbReference type="PANTHER" id="PTHR37610:SF40">
    <property type="entry name" value="OS01G0909600 PROTEIN"/>
    <property type="match status" value="1"/>
</dbReference>
<feature type="compositionally biased region" description="Basic and acidic residues" evidence="1">
    <location>
        <begin position="145"/>
        <end position="160"/>
    </location>
</feature>
<name>A0AAW2VJI1_9LAMI</name>
<dbReference type="AlphaFoldDB" id="A0AAW2VJI1"/>
<comment type="caution">
    <text evidence="2">The sequence shown here is derived from an EMBL/GenBank/DDBJ whole genome shotgun (WGS) entry which is preliminary data.</text>
</comment>
<dbReference type="PANTHER" id="PTHR37610">
    <property type="entry name" value="CCHC-TYPE DOMAIN-CONTAINING PROTEIN"/>
    <property type="match status" value="1"/>
</dbReference>
<accession>A0AAW2VJI1</accession>
<evidence type="ECO:0000256" key="1">
    <source>
        <dbReference type="SAM" id="MobiDB-lite"/>
    </source>
</evidence>
<proteinExistence type="predicted"/>
<organism evidence="2">
    <name type="scientific">Sesamum latifolium</name>
    <dbReference type="NCBI Taxonomy" id="2727402"/>
    <lineage>
        <taxon>Eukaryota</taxon>
        <taxon>Viridiplantae</taxon>
        <taxon>Streptophyta</taxon>
        <taxon>Embryophyta</taxon>
        <taxon>Tracheophyta</taxon>
        <taxon>Spermatophyta</taxon>
        <taxon>Magnoliopsida</taxon>
        <taxon>eudicotyledons</taxon>
        <taxon>Gunneridae</taxon>
        <taxon>Pentapetalae</taxon>
        <taxon>asterids</taxon>
        <taxon>lamiids</taxon>
        <taxon>Lamiales</taxon>
        <taxon>Pedaliaceae</taxon>
        <taxon>Sesamum</taxon>
    </lineage>
</organism>
<reference evidence="2" key="2">
    <citation type="journal article" date="2024" name="Plant">
        <title>Genomic evolution and insights into agronomic trait innovations of Sesamum species.</title>
        <authorList>
            <person name="Miao H."/>
            <person name="Wang L."/>
            <person name="Qu L."/>
            <person name="Liu H."/>
            <person name="Sun Y."/>
            <person name="Le M."/>
            <person name="Wang Q."/>
            <person name="Wei S."/>
            <person name="Zheng Y."/>
            <person name="Lin W."/>
            <person name="Duan Y."/>
            <person name="Cao H."/>
            <person name="Xiong S."/>
            <person name="Wang X."/>
            <person name="Wei L."/>
            <person name="Li C."/>
            <person name="Ma Q."/>
            <person name="Ju M."/>
            <person name="Zhao R."/>
            <person name="Li G."/>
            <person name="Mu C."/>
            <person name="Tian Q."/>
            <person name="Mei H."/>
            <person name="Zhang T."/>
            <person name="Gao T."/>
            <person name="Zhang H."/>
        </authorList>
    </citation>
    <scope>NUCLEOTIDE SEQUENCE</scope>
    <source>
        <strain evidence="2">KEN1</strain>
    </source>
</reference>
<reference evidence="2" key="1">
    <citation type="submission" date="2020-06" db="EMBL/GenBank/DDBJ databases">
        <authorList>
            <person name="Li T."/>
            <person name="Hu X."/>
            <person name="Zhang T."/>
            <person name="Song X."/>
            <person name="Zhang H."/>
            <person name="Dai N."/>
            <person name="Sheng W."/>
            <person name="Hou X."/>
            <person name="Wei L."/>
        </authorList>
    </citation>
    <scope>NUCLEOTIDE SEQUENCE</scope>
    <source>
        <strain evidence="2">KEN1</strain>
        <tissue evidence="2">Leaf</tissue>
    </source>
</reference>
<dbReference type="EMBL" id="JACGWN010000010">
    <property type="protein sequence ID" value="KAL0428400.1"/>
    <property type="molecule type" value="Genomic_DNA"/>
</dbReference>
<gene>
    <name evidence="2" type="ORF">Slati_3014800</name>
</gene>
<evidence type="ECO:0000313" key="2">
    <source>
        <dbReference type="EMBL" id="KAL0428400.1"/>
    </source>
</evidence>
<evidence type="ECO:0008006" key="3">
    <source>
        <dbReference type="Google" id="ProtNLM"/>
    </source>
</evidence>
<protein>
    <recommendedName>
        <fullName evidence="3">Retrotransposon protein</fullName>
    </recommendedName>
</protein>
<sequence length="215" mass="24459">MKIALGAKVKLGFINGSCAMPAENDAEYVDWKRSDCMVISWLLNSISKDIVDAFLLMQFLMDLDENYDHIRNQILLMEPLPSVNKPYSMVLRVEKQREVHMLFDQEENNSMMVRGQGISKPSGRQQSELREQKKKNIPNPLANTVEERLESDDGSKHPTDWKETVNVTIQRELQKLMKGRGSGEENALNYAHVMDFAGINPILALNSVDSMKSCN</sequence>